<keyword evidence="3 7" id="KW-1133">Transmembrane helix</keyword>
<feature type="transmembrane region" description="Helical" evidence="7">
    <location>
        <begin position="394"/>
        <end position="416"/>
    </location>
</feature>
<dbReference type="InterPro" id="IPR020846">
    <property type="entry name" value="MFS_dom"/>
</dbReference>
<evidence type="ECO:0000256" key="5">
    <source>
        <dbReference type="PROSITE-ProRule" id="PRU00221"/>
    </source>
</evidence>
<dbReference type="PANTHER" id="PTHR23508:SF10">
    <property type="entry name" value="CARBOXYLIC ACID TRANSPORTER PROTEIN HOMOLOG"/>
    <property type="match status" value="1"/>
</dbReference>
<feature type="transmembrane region" description="Helical" evidence="7">
    <location>
        <begin position="304"/>
        <end position="324"/>
    </location>
</feature>
<keyword evidence="4 7" id="KW-0472">Membrane</keyword>
<evidence type="ECO:0000256" key="3">
    <source>
        <dbReference type="ARBA" id="ARBA00022989"/>
    </source>
</evidence>
<feature type="transmembrane region" description="Helical" evidence="7">
    <location>
        <begin position="518"/>
        <end position="536"/>
    </location>
</feature>
<dbReference type="SUPFAM" id="SSF103473">
    <property type="entry name" value="MFS general substrate transporter"/>
    <property type="match status" value="1"/>
</dbReference>
<dbReference type="PROSITE" id="PS50082">
    <property type="entry name" value="WD_REPEATS_2"/>
    <property type="match status" value="1"/>
</dbReference>
<dbReference type="InterPro" id="IPR036259">
    <property type="entry name" value="MFS_trans_sf"/>
</dbReference>
<dbReference type="AlphaFoldDB" id="A0A4S9SMK1"/>
<comment type="subcellular location">
    <subcellularLocation>
        <location evidence="1">Membrane</location>
        <topology evidence="1">Multi-pass membrane protein</topology>
    </subcellularLocation>
</comment>
<feature type="transmembrane region" description="Helical" evidence="7">
    <location>
        <begin position="202"/>
        <end position="221"/>
    </location>
</feature>
<name>A0A4S9SMK1_AURPU</name>
<evidence type="ECO:0000259" key="8">
    <source>
        <dbReference type="PROSITE" id="PS50850"/>
    </source>
</evidence>
<evidence type="ECO:0000313" key="10">
    <source>
        <dbReference type="Proteomes" id="UP000310121"/>
    </source>
</evidence>
<feature type="transmembrane region" description="Helical" evidence="7">
    <location>
        <begin position="272"/>
        <end position="292"/>
    </location>
</feature>
<feature type="region of interest" description="Disordered" evidence="6">
    <location>
        <begin position="40"/>
        <end position="100"/>
    </location>
</feature>
<feature type="transmembrane region" description="Helical" evidence="7">
    <location>
        <begin position="176"/>
        <end position="196"/>
    </location>
</feature>
<accession>A0A4S9SMK1</accession>
<keyword evidence="5" id="KW-0853">WD repeat</keyword>
<feature type="non-terminal residue" evidence="9">
    <location>
        <position position="1"/>
    </location>
</feature>
<proteinExistence type="predicted"/>
<evidence type="ECO:0000256" key="7">
    <source>
        <dbReference type="SAM" id="Phobius"/>
    </source>
</evidence>
<dbReference type="Proteomes" id="UP000310121">
    <property type="component" value="Unassembled WGS sequence"/>
</dbReference>
<dbReference type="Gene3D" id="1.20.1250.20">
    <property type="entry name" value="MFS general substrate transporter like domains"/>
    <property type="match status" value="1"/>
</dbReference>
<dbReference type="GO" id="GO:0005886">
    <property type="term" value="C:plasma membrane"/>
    <property type="evidence" value="ECO:0007669"/>
    <property type="project" value="TreeGrafter"/>
</dbReference>
<sequence>VALPHAIPVVGSNAHGKPLEHPPTYLITGSQDKTIKRWDISSAKSSSEPNSTTIPPQTHEMTTNPINKTGEQRQHQQSKRPDAEITTTSWDNSDTESELSKNPKSISWCVIFASALANFSDGYQNNLVCLPDKSSTSIHQHHGVLMTMQSSNTNVVFKHTLGKSYTSAIQTRISNALLVGAVIGIVGLGYICDIWSRRGGLWVTSSLVVIGSLLATLVFQVQGQGVHDMMWYMTIARGITGVGVGGEYPPSAAAALEGSNEHYDHLRGPIQVLVSTLMATSAAPICTAIYLITLCATSNNLKTAFHAIYAISIFLPLFVALLRFNMRDGILFRRNNFRNQFTPPYLLVLKRYGWRLLGTSSAFFVYDFINFPNSIMSSAIINEVVPGKDVRQTAIWQFILALLAVPGPILGSYLCNKIGRKWTGIAGWIGYIILGFIIGACYNTLTSHIAAFVVLYGLMQSLGHMGPGATIGLMSVELYPTAIRGMSYGISAAFGKAGAAIGTQVFTPIRDAAGPASTFYLLGGLSVLGAAIYWLLPEGRDIDLGVEDESFGIYLKGEGW</sequence>
<gene>
    <name evidence="9" type="ORF">D6C90_10410</name>
</gene>
<dbReference type="EMBL" id="QZBN01002237">
    <property type="protein sequence ID" value="THZ12202.1"/>
    <property type="molecule type" value="Genomic_DNA"/>
</dbReference>
<feature type="compositionally biased region" description="Basic and acidic residues" evidence="6">
    <location>
        <begin position="70"/>
        <end position="83"/>
    </location>
</feature>
<dbReference type="InterPro" id="IPR001680">
    <property type="entry name" value="WD40_rpt"/>
</dbReference>
<keyword evidence="2 7" id="KW-0812">Transmembrane</keyword>
<evidence type="ECO:0000313" key="9">
    <source>
        <dbReference type="EMBL" id="THZ12202.1"/>
    </source>
</evidence>
<evidence type="ECO:0000256" key="2">
    <source>
        <dbReference type="ARBA" id="ARBA00022692"/>
    </source>
</evidence>
<feature type="compositionally biased region" description="Polar residues" evidence="6">
    <location>
        <begin position="42"/>
        <end position="69"/>
    </location>
</feature>
<dbReference type="Pfam" id="PF00083">
    <property type="entry name" value="Sugar_tr"/>
    <property type="match status" value="2"/>
</dbReference>
<evidence type="ECO:0000256" key="1">
    <source>
        <dbReference type="ARBA" id="ARBA00004141"/>
    </source>
</evidence>
<dbReference type="PROSITE" id="PS50850">
    <property type="entry name" value="MFS"/>
    <property type="match status" value="1"/>
</dbReference>
<feature type="transmembrane region" description="Helical" evidence="7">
    <location>
        <begin position="352"/>
        <end position="369"/>
    </location>
</feature>
<feature type="domain" description="Major facilitator superfamily (MFS) profile" evidence="8">
    <location>
        <begin position="110"/>
        <end position="541"/>
    </location>
</feature>
<feature type="transmembrane region" description="Helical" evidence="7">
    <location>
        <begin position="428"/>
        <end position="458"/>
    </location>
</feature>
<feature type="non-terminal residue" evidence="9">
    <location>
        <position position="560"/>
    </location>
</feature>
<dbReference type="GO" id="GO:0046943">
    <property type="term" value="F:carboxylic acid transmembrane transporter activity"/>
    <property type="evidence" value="ECO:0007669"/>
    <property type="project" value="TreeGrafter"/>
</dbReference>
<evidence type="ECO:0000256" key="4">
    <source>
        <dbReference type="ARBA" id="ARBA00023136"/>
    </source>
</evidence>
<organism evidence="9 10">
    <name type="scientific">Aureobasidium pullulans</name>
    <name type="common">Black yeast</name>
    <name type="synonym">Pullularia pullulans</name>
    <dbReference type="NCBI Taxonomy" id="5580"/>
    <lineage>
        <taxon>Eukaryota</taxon>
        <taxon>Fungi</taxon>
        <taxon>Dikarya</taxon>
        <taxon>Ascomycota</taxon>
        <taxon>Pezizomycotina</taxon>
        <taxon>Dothideomycetes</taxon>
        <taxon>Dothideomycetidae</taxon>
        <taxon>Dothideales</taxon>
        <taxon>Saccotheciaceae</taxon>
        <taxon>Aureobasidium</taxon>
    </lineage>
</organism>
<comment type="caution">
    <text evidence="9">The sequence shown here is derived from an EMBL/GenBank/DDBJ whole genome shotgun (WGS) entry which is preliminary data.</text>
</comment>
<feature type="repeat" description="WD" evidence="5">
    <location>
        <begin position="25"/>
        <end position="48"/>
    </location>
</feature>
<reference evidence="9 10" key="1">
    <citation type="submission" date="2018-10" db="EMBL/GenBank/DDBJ databases">
        <title>Fifty Aureobasidium pullulans genomes reveal a recombining polyextremotolerant generalist.</title>
        <authorList>
            <person name="Gostincar C."/>
            <person name="Turk M."/>
            <person name="Zajc J."/>
            <person name="Gunde-Cimerman N."/>
        </authorList>
    </citation>
    <scope>NUCLEOTIDE SEQUENCE [LARGE SCALE GENOMIC DNA]</scope>
    <source>
        <strain evidence="9 10">EXF-3844</strain>
    </source>
</reference>
<feature type="region of interest" description="Disordered" evidence="6">
    <location>
        <begin position="1"/>
        <end position="27"/>
    </location>
</feature>
<dbReference type="InterPro" id="IPR005828">
    <property type="entry name" value="MFS_sugar_transport-like"/>
</dbReference>
<protein>
    <submittedName>
        <fullName evidence="9">MFS general substrate transporter</fullName>
    </submittedName>
</protein>
<dbReference type="PANTHER" id="PTHR23508">
    <property type="entry name" value="CARBOXYLIC ACID TRANSPORTER PROTEIN HOMOLOG"/>
    <property type="match status" value="1"/>
</dbReference>
<evidence type="ECO:0000256" key="6">
    <source>
        <dbReference type="SAM" id="MobiDB-lite"/>
    </source>
</evidence>